<evidence type="ECO:0000259" key="6">
    <source>
        <dbReference type="PROSITE" id="PS50850"/>
    </source>
</evidence>
<organism evidence="7">
    <name type="scientific">Candidatus Methanophaga sp. ANME-1 ERB7</name>
    <dbReference type="NCBI Taxonomy" id="2759913"/>
    <lineage>
        <taxon>Archaea</taxon>
        <taxon>Methanobacteriati</taxon>
        <taxon>Methanobacteriota</taxon>
        <taxon>Stenosarchaea group</taxon>
        <taxon>Methanomicrobia</taxon>
        <taxon>Candidatus Methanophagales</taxon>
        <taxon>Candidatus Methanophagaceae</taxon>
        <taxon>Candidatus Methanophaga</taxon>
    </lineage>
</organism>
<feature type="transmembrane region" description="Helical" evidence="5">
    <location>
        <begin position="35"/>
        <end position="58"/>
    </location>
</feature>
<feature type="transmembrane region" description="Helical" evidence="5">
    <location>
        <begin position="348"/>
        <end position="371"/>
    </location>
</feature>
<dbReference type="InterPro" id="IPR005829">
    <property type="entry name" value="Sugar_transporter_CS"/>
</dbReference>
<comment type="subcellular location">
    <subcellularLocation>
        <location evidence="1">Membrane</location>
        <topology evidence="1">Multi-pass membrane protein</topology>
    </subcellularLocation>
</comment>
<dbReference type="EMBL" id="MT631615">
    <property type="protein sequence ID" value="QNO55461.1"/>
    <property type="molecule type" value="Genomic_DNA"/>
</dbReference>
<dbReference type="InterPro" id="IPR020846">
    <property type="entry name" value="MFS_dom"/>
</dbReference>
<feature type="transmembrane region" description="Helical" evidence="5">
    <location>
        <begin position="378"/>
        <end position="398"/>
    </location>
</feature>
<dbReference type="PANTHER" id="PTHR23518">
    <property type="entry name" value="C-METHYLTRANSFERASE"/>
    <property type="match status" value="1"/>
</dbReference>
<feature type="transmembrane region" description="Helical" evidence="5">
    <location>
        <begin position="262"/>
        <end position="282"/>
    </location>
</feature>
<dbReference type="GO" id="GO:0022857">
    <property type="term" value="F:transmembrane transporter activity"/>
    <property type="evidence" value="ECO:0007669"/>
    <property type="project" value="InterPro"/>
</dbReference>
<evidence type="ECO:0000256" key="1">
    <source>
        <dbReference type="ARBA" id="ARBA00004141"/>
    </source>
</evidence>
<feature type="transmembrane region" description="Helical" evidence="5">
    <location>
        <begin position="150"/>
        <end position="169"/>
    </location>
</feature>
<keyword evidence="2 5" id="KW-0812">Transmembrane</keyword>
<dbReference type="InterPro" id="IPR011701">
    <property type="entry name" value="MFS"/>
</dbReference>
<proteinExistence type="predicted"/>
<evidence type="ECO:0000256" key="3">
    <source>
        <dbReference type="ARBA" id="ARBA00022989"/>
    </source>
</evidence>
<keyword evidence="4 5" id="KW-0472">Membrane</keyword>
<feature type="transmembrane region" description="Helical" evidence="5">
    <location>
        <begin position="303"/>
        <end position="328"/>
    </location>
</feature>
<dbReference type="SUPFAM" id="SSF103473">
    <property type="entry name" value="MFS general substrate transporter"/>
    <property type="match status" value="1"/>
</dbReference>
<dbReference type="GO" id="GO:0016020">
    <property type="term" value="C:membrane"/>
    <property type="evidence" value="ECO:0007669"/>
    <property type="project" value="UniProtKB-SubCell"/>
</dbReference>
<name>A0A7G9Z5C7_9EURY</name>
<evidence type="ECO:0000313" key="7">
    <source>
        <dbReference type="EMBL" id="QNO55461.1"/>
    </source>
</evidence>
<keyword evidence="3 5" id="KW-1133">Transmembrane helix</keyword>
<feature type="transmembrane region" description="Helical" evidence="5">
    <location>
        <begin position="175"/>
        <end position="193"/>
    </location>
</feature>
<sequence length="402" mass="43260">MKAKKNFTTGLMKGVGANVVILGLVSLFTDLSSQMVFPLIPLFLTTALGASAAVVGLVEGAAETTASLLKVFSGYWSDKIARRKPFVLFGYGLSSLMKPLFAVSYIWPSVLVIRIAERVGKGIRTAPRDAIIAESCDTDVRGKAYGIHRAMDGIGSILGAVLGLILLIYLGFRNVFLVAGIPSLIAVLLILFVREEKKAHIAAKSLQVSLKALTPQLKCFIIVATVFTLGHFGYAFLMLRVLDLGLKIDGWFTLGPNPTAMLLYAIFYVIYTIFTIPAGTLSDKIGRKPVIVTGYTLFGLTSLGLVFVSNLFMIIGLFMLYGVFYALIDGVQRAFVVDLASSELKATALGAFHTATGLAALPAGLIAGLLWDMVSPEATFIYGFVLSAIAIALFMRFVKEKD</sequence>
<feature type="domain" description="Major facilitator superfamily (MFS) profile" evidence="6">
    <location>
        <begin position="18"/>
        <end position="402"/>
    </location>
</feature>
<dbReference type="PANTHER" id="PTHR23518:SF2">
    <property type="entry name" value="MAJOR FACILITATOR SUPERFAMILY TRANSPORTER"/>
    <property type="match status" value="1"/>
</dbReference>
<dbReference type="PROSITE" id="PS00216">
    <property type="entry name" value="SUGAR_TRANSPORT_1"/>
    <property type="match status" value="1"/>
</dbReference>
<dbReference type="PROSITE" id="PS50850">
    <property type="entry name" value="MFS"/>
    <property type="match status" value="1"/>
</dbReference>
<evidence type="ECO:0000256" key="2">
    <source>
        <dbReference type="ARBA" id="ARBA00022692"/>
    </source>
</evidence>
<dbReference type="AlphaFoldDB" id="A0A7G9Z5C7"/>
<dbReference type="InterPro" id="IPR036259">
    <property type="entry name" value="MFS_trans_sf"/>
</dbReference>
<gene>
    <name evidence="7" type="primary">yfcJ_2</name>
    <name evidence="7" type="ORF">DEIOECNE_00011</name>
</gene>
<dbReference type="Gene3D" id="1.20.1250.20">
    <property type="entry name" value="MFS general substrate transporter like domains"/>
    <property type="match status" value="2"/>
</dbReference>
<dbReference type="Pfam" id="PF07690">
    <property type="entry name" value="MFS_1"/>
    <property type="match status" value="1"/>
</dbReference>
<feature type="transmembrane region" description="Helical" evidence="5">
    <location>
        <begin position="12"/>
        <end position="29"/>
    </location>
</feature>
<dbReference type="CDD" id="cd17370">
    <property type="entry name" value="MFS_MJ1317_like"/>
    <property type="match status" value="1"/>
</dbReference>
<protein>
    <submittedName>
        <fullName evidence="7">Putative MFS-type transporter YfcJ</fullName>
    </submittedName>
</protein>
<feature type="transmembrane region" description="Helical" evidence="5">
    <location>
        <begin position="219"/>
        <end position="242"/>
    </location>
</feature>
<accession>A0A7G9Z5C7</accession>
<evidence type="ECO:0000256" key="4">
    <source>
        <dbReference type="ARBA" id="ARBA00023136"/>
    </source>
</evidence>
<evidence type="ECO:0000256" key="5">
    <source>
        <dbReference type="SAM" id="Phobius"/>
    </source>
</evidence>
<reference evidence="7" key="1">
    <citation type="submission" date="2020-06" db="EMBL/GenBank/DDBJ databases">
        <title>Unique genomic features of the anaerobic methanotrophic archaea.</title>
        <authorList>
            <person name="Chadwick G.L."/>
            <person name="Skennerton C.T."/>
            <person name="Laso-Perez R."/>
            <person name="Leu A.O."/>
            <person name="Speth D.R."/>
            <person name="Yu H."/>
            <person name="Morgan-Lang C."/>
            <person name="Hatzenpichler R."/>
            <person name="Goudeau D."/>
            <person name="Malmstrom R."/>
            <person name="Brazelton W.J."/>
            <person name="Woyke T."/>
            <person name="Hallam S.J."/>
            <person name="Tyson G.W."/>
            <person name="Wegener G."/>
            <person name="Boetius A."/>
            <person name="Orphan V."/>
        </authorList>
    </citation>
    <scope>NUCLEOTIDE SEQUENCE</scope>
</reference>